<reference evidence="3" key="1">
    <citation type="journal article" date="2012" name="Science">
        <title>The Paleozoic origin of enzymatic lignin decomposition reconstructed from 31 fungal genomes.</title>
        <authorList>
            <person name="Floudas D."/>
            <person name="Binder M."/>
            <person name="Riley R."/>
            <person name="Barry K."/>
            <person name="Blanchette R.A."/>
            <person name="Henrissat B."/>
            <person name="Martinez A.T."/>
            <person name="Otillar R."/>
            <person name="Spatafora J.W."/>
            <person name="Yadav J.S."/>
            <person name="Aerts A."/>
            <person name="Benoit I."/>
            <person name="Boyd A."/>
            <person name="Carlson A."/>
            <person name="Copeland A."/>
            <person name="Coutinho P.M."/>
            <person name="de Vries R.P."/>
            <person name="Ferreira P."/>
            <person name="Findley K."/>
            <person name="Foster B."/>
            <person name="Gaskell J."/>
            <person name="Glotzer D."/>
            <person name="Gorecki P."/>
            <person name="Heitman J."/>
            <person name="Hesse C."/>
            <person name="Hori C."/>
            <person name="Igarashi K."/>
            <person name="Jurgens J.A."/>
            <person name="Kallen N."/>
            <person name="Kersten P."/>
            <person name="Kohler A."/>
            <person name="Kuees U."/>
            <person name="Kumar T.K.A."/>
            <person name="Kuo A."/>
            <person name="LaButti K."/>
            <person name="Larrondo L.F."/>
            <person name="Lindquist E."/>
            <person name="Ling A."/>
            <person name="Lombard V."/>
            <person name="Lucas S."/>
            <person name="Lundell T."/>
            <person name="Martin R."/>
            <person name="McLaughlin D.J."/>
            <person name="Morgenstern I."/>
            <person name="Morin E."/>
            <person name="Murat C."/>
            <person name="Nagy L.G."/>
            <person name="Nolan M."/>
            <person name="Ohm R.A."/>
            <person name="Patyshakuliyeva A."/>
            <person name="Rokas A."/>
            <person name="Ruiz-Duenas F.J."/>
            <person name="Sabat G."/>
            <person name="Salamov A."/>
            <person name="Samejima M."/>
            <person name="Schmutz J."/>
            <person name="Slot J.C."/>
            <person name="St John F."/>
            <person name="Stenlid J."/>
            <person name="Sun H."/>
            <person name="Sun S."/>
            <person name="Syed K."/>
            <person name="Tsang A."/>
            <person name="Wiebenga A."/>
            <person name="Young D."/>
            <person name="Pisabarro A."/>
            <person name="Eastwood D.C."/>
            <person name="Martin F."/>
            <person name="Cullen D."/>
            <person name="Grigoriev I.V."/>
            <person name="Hibbett D.S."/>
        </authorList>
    </citation>
    <scope>NUCLEOTIDE SEQUENCE [LARGE SCALE GENOMIC DNA]</scope>
    <source>
        <strain evidence="3">RWD-64-598 SS2</strain>
    </source>
</reference>
<dbReference type="AlphaFoldDB" id="A0A5M3MYE9"/>
<organism evidence="2 3">
    <name type="scientific">Coniophora puteana (strain RWD-64-598)</name>
    <name type="common">Brown rot fungus</name>
    <dbReference type="NCBI Taxonomy" id="741705"/>
    <lineage>
        <taxon>Eukaryota</taxon>
        <taxon>Fungi</taxon>
        <taxon>Dikarya</taxon>
        <taxon>Basidiomycota</taxon>
        <taxon>Agaricomycotina</taxon>
        <taxon>Agaricomycetes</taxon>
        <taxon>Agaricomycetidae</taxon>
        <taxon>Boletales</taxon>
        <taxon>Coniophorineae</taxon>
        <taxon>Coniophoraceae</taxon>
        <taxon>Coniophora</taxon>
    </lineage>
</organism>
<dbReference type="OMA" id="FMGEGYV"/>
<feature type="compositionally biased region" description="Polar residues" evidence="1">
    <location>
        <begin position="454"/>
        <end position="470"/>
    </location>
</feature>
<gene>
    <name evidence="2" type="ORF">CONPUDRAFT_135721</name>
</gene>
<dbReference type="RefSeq" id="XP_007765962.1">
    <property type="nucleotide sequence ID" value="XM_007767772.1"/>
</dbReference>
<feature type="compositionally biased region" description="Basic and acidic residues" evidence="1">
    <location>
        <begin position="129"/>
        <end position="163"/>
    </location>
</feature>
<evidence type="ECO:0000313" key="2">
    <source>
        <dbReference type="EMBL" id="EIW84193.1"/>
    </source>
</evidence>
<feature type="compositionally biased region" description="Low complexity" evidence="1">
    <location>
        <begin position="361"/>
        <end position="412"/>
    </location>
</feature>
<keyword evidence="3" id="KW-1185">Reference proteome</keyword>
<comment type="caution">
    <text evidence="2">The sequence shown here is derived from an EMBL/GenBank/DDBJ whole genome shotgun (WGS) entry which is preliminary data.</text>
</comment>
<feature type="compositionally biased region" description="Low complexity" evidence="1">
    <location>
        <begin position="30"/>
        <end position="43"/>
    </location>
</feature>
<dbReference type="SUPFAM" id="SSF101447">
    <property type="entry name" value="Formin homology 2 domain (FH2 domain)"/>
    <property type="match status" value="1"/>
</dbReference>
<dbReference type="Proteomes" id="UP000053558">
    <property type="component" value="Unassembled WGS sequence"/>
</dbReference>
<name>A0A5M3MYE9_CONPW</name>
<dbReference type="OrthoDB" id="3256736at2759"/>
<accession>A0A5M3MYE9</accession>
<dbReference type="KEGG" id="cput:CONPUDRAFT_135721"/>
<dbReference type="EMBL" id="JH711575">
    <property type="protein sequence ID" value="EIW84193.1"/>
    <property type="molecule type" value="Genomic_DNA"/>
</dbReference>
<feature type="region of interest" description="Disordered" evidence="1">
    <location>
        <begin position="359"/>
        <end position="680"/>
    </location>
</feature>
<feature type="compositionally biased region" description="Basic residues" evidence="1">
    <location>
        <begin position="730"/>
        <end position="739"/>
    </location>
</feature>
<feature type="compositionally biased region" description="Polar residues" evidence="1">
    <location>
        <begin position="419"/>
        <end position="433"/>
    </location>
</feature>
<protein>
    <submittedName>
        <fullName evidence="2">Uncharacterized protein</fullName>
    </submittedName>
</protein>
<feature type="region of interest" description="Disordered" evidence="1">
    <location>
        <begin position="182"/>
        <end position="213"/>
    </location>
</feature>
<dbReference type="GeneID" id="19200794"/>
<feature type="compositionally biased region" description="Polar residues" evidence="1">
    <location>
        <begin position="540"/>
        <end position="563"/>
    </location>
</feature>
<proteinExistence type="predicted"/>
<feature type="compositionally biased region" description="Pro residues" evidence="1">
    <location>
        <begin position="194"/>
        <end position="208"/>
    </location>
</feature>
<feature type="compositionally biased region" description="Pro residues" evidence="1">
    <location>
        <begin position="582"/>
        <end position="593"/>
    </location>
</feature>
<feature type="compositionally biased region" description="Basic and acidic residues" evidence="1">
    <location>
        <begin position="494"/>
        <end position="521"/>
    </location>
</feature>
<sequence length="739" mass="80584">MTMPGALFPRSPSLMPETPPHPPHVHFAQPASSSPSTPRRLSPVPEPESEPEAGPSSSPFRPPAIPSVRDQVSRFRTNGSDADPSILLPNSPGQDMTPVSPVKHSPSRKGKERQFDDDGFLDPNTSNELRVRTKQRELDAARGEEQRRMTQEPNDEEGRERDMHRIRLLEQEVARLKAELAQRTLRQTPDPLGRAPPPPPPPPPPPFEVRPGIMSTPAATEALFQNTRAALRHMPTPREAPINTIGLPRSARRQGMPTVKVSNDKMEEFLSEMKTVRLRRVGNSLWETRRNLEDDDFNVGSVSMIDIPANALGTKEQDHLMRPATEWVKKIAQGGVKRKIDDVGRDEFQANLRAAVRRKSLGSASAPSLSSSASSSAAAGSSSKASSSLSKTSSFTSASTSTSTSAGPSGPSKLPHEATSISNPKPFTKSQVVASHLLPRSRIPQPTKAMQPDPRTNTNDTDITTPSLCSDNEPEAADERSPSTPPPSMVAERPSLKGKEKAIPRRETSFTREVIDVESGRVEVVAVEPEEQRDVASKSAPPQQLSIPNPSSSFRQASLSQKSRSPRPAPKSQSSMFSKRPPMSPALPTPRKPSAPRRARRRVASDDEDAATFEKPRLSSDVFLDKDIGRQDNKYAQKVARQPTKTVRKQRTLDEEMRQSHQTALRAEAGAEADDEDMESGTLVGIGTRNKRRGFLAHGGAGGAPVFMGVGYVRDVEESDEAAEPTPSKKGPRRGGRKS</sequence>
<feature type="compositionally biased region" description="Basic and acidic residues" evidence="1">
    <location>
        <begin position="612"/>
        <end position="635"/>
    </location>
</feature>
<evidence type="ECO:0000313" key="3">
    <source>
        <dbReference type="Proteomes" id="UP000053558"/>
    </source>
</evidence>
<evidence type="ECO:0000256" key="1">
    <source>
        <dbReference type="SAM" id="MobiDB-lite"/>
    </source>
</evidence>
<feature type="region of interest" description="Disordered" evidence="1">
    <location>
        <begin position="717"/>
        <end position="739"/>
    </location>
</feature>
<feature type="region of interest" description="Disordered" evidence="1">
    <location>
        <begin position="1"/>
        <end position="163"/>
    </location>
</feature>